<comment type="similarity">
    <text evidence="1">In the C-terminal section; belongs to the anthranilate synthase component I family.</text>
</comment>
<dbReference type="PANTHER" id="PTHR11236:SF18">
    <property type="entry name" value="AMINODEOXYCHORISMATE SYNTHASE"/>
    <property type="match status" value="1"/>
</dbReference>
<dbReference type="SUPFAM" id="SSF56322">
    <property type="entry name" value="ADC synthase"/>
    <property type="match status" value="1"/>
</dbReference>
<evidence type="ECO:0000259" key="6">
    <source>
        <dbReference type="Pfam" id="PF00117"/>
    </source>
</evidence>
<dbReference type="InterPro" id="IPR029062">
    <property type="entry name" value="Class_I_gatase-like"/>
</dbReference>
<feature type="domain" description="Glutamine amidotransferase" evidence="6">
    <location>
        <begin position="4"/>
        <end position="185"/>
    </location>
</feature>
<protein>
    <recommendedName>
        <fullName evidence="2">aminodeoxychorismate synthase</fullName>
        <ecNumber evidence="2">2.6.1.85</ecNumber>
    </recommendedName>
</protein>
<accession>A0ABV9XLJ3</accession>
<dbReference type="InterPro" id="IPR006221">
    <property type="entry name" value="TrpG/PapA_dom"/>
</dbReference>
<evidence type="ECO:0000259" key="8">
    <source>
        <dbReference type="Pfam" id="PF04715"/>
    </source>
</evidence>
<dbReference type="NCBIfam" id="TIGR00566">
    <property type="entry name" value="trpG_papA"/>
    <property type="match status" value="1"/>
</dbReference>
<sequence>MRTLLVDNYDSFTYNLFHYVAEACGREPVVVRNDDPGWRPSMVEDFDNVIVSPGPGTPGRDADFGICREIVRDARRPVLGICLGHQGIGLVHGATVGRAPEPRHGRVSPVLHEGDGLFAGLPSPFEAVRYHSLAVTDLPEELEVTAWTPDGVVMGLRHRHRPLWGVQFHPESIATRFGHELLANFQELSRRHTPRRDSVTLRPPAGPEPAVHQPLDRRALRVLTRELPTRWDDEIVYERLFQGRDHAFWLDSSARDSQGRFSVMGDATGPLARVATADVASGTVTVRSSAGEAETVAGEFLGWLDRDLASLDTEVPALPCDFALGWTGYLGYELKSECGGDRAHRSEEPDAVMVFADRAVVLDHVTGTTYLLALVEGDDEEPAQLWLSRMVGRLTTLAAVAPAPDPVRPAGAVDGIRLRHDRGAYLALIDACQEEIAAGESYEVCLTNMAEARGAFDPWDGYRLLRRTSPAPFGALLEFGDVSVLSTSPERFLRVSSDGLAESKPIKGTRPRGATPEEDAALAASLTTDEKDRSENLMIVDLVRNDLGRCAEIGSVRADDVFVVETYATVHQLVSKVTARLRADSSPVRCVRSAFPPGSMTGAPKIRTMQIIDRLEGGPRGVYSGAIGYFSLSGAADLSVVIRTAVVTPGRVRYGVGGAIVALSDPAAEYEETAVKSAPLLTLTSTPFPDRTPLPTA</sequence>
<dbReference type="Pfam" id="PF04715">
    <property type="entry name" value="Anth_synt_I_N"/>
    <property type="match status" value="1"/>
</dbReference>
<dbReference type="EC" id="2.6.1.85" evidence="2"/>
<dbReference type="CDD" id="cd01743">
    <property type="entry name" value="GATase1_Anthranilate_Synthase"/>
    <property type="match status" value="1"/>
</dbReference>
<dbReference type="Proteomes" id="UP001595829">
    <property type="component" value="Unassembled WGS sequence"/>
</dbReference>
<feature type="region of interest" description="Disordered" evidence="5">
    <location>
        <begin position="193"/>
        <end position="212"/>
    </location>
</feature>
<keyword evidence="9" id="KW-0032">Aminotransferase</keyword>
<evidence type="ECO:0000313" key="10">
    <source>
        <dbReference type="Proteomes" id="UP001595829"/>
    </source>
</evidence>
<evidence type="ECO:0000259" key="7">
    <source>
        <dbReference type="Pfam" id="PF00425"/>
    </source>
</evidence>
<dbReference type="PRINTS" id="PR00097">
    <property type="entry name" value="ANTSNTHASEII"/>
</dbReference>
<evidence type="ECO:0000256" key="3">
    <source>
        <dbReference type="ARBA" id="ARBA00022679"/>
    </source>
</evidence>
<feature type="domain" description="Anthranilate synthase component I N-terminal" evidence="8">
    <location>
        <begin position="236"/>
        <end position="371"/>
    </location>
</feature>
<name>A0ABV9XLJ3_9ACTN</name>
<gene>
    <name evidence="9" type="primary">pabB</name>
    <name evidence="9" type="ORF">ACFPM3_23165</name>
</gene>
<keyword evidence="10" id="KW-1185">Reference proteome</keyword>
<evidence type="ECO:0000256" key="4">
    <source>
        <dbReference type="ARBA" id="ARBA00022962"/>
    </source>
</evidence>
<evidence type="ECO:0000256" key="5">
    <source>
        <dbReference type="SAM" id="MobiDB-lite"/>
    </source>
</evidence>
<evidence type="ECO:0000256" key="2">
    <source>
        <dbReference type="ARBA" id="ARBA00013139"/>
    </source>
</evidence>
<evidence type="ECO:0000313" key="9">
    <source>
        <dbReference type="EMBL" id="MFC5025030.1"/>
    </source>
</evidence>
<dbReference type="PROSITE" id="PS51273">
    <property type="entry name" value="GATASE_TYPE_1"/>
    <property type="match status" value="1"/>
</dbReference>
<reference evidence="10" key="1">
    <citation type="journal article" date="2019" name="Int. J. Syst. Evol. Microbiol.">
        <title>The Global Catalogue of Microorganisms (GCM) 10K type strain sequencing project: providing services to taxonomists for standard genome sequencing and annotation.</title>
        <authorList>
            <consortium name="The Broad Institute Genomics Platform"/>
            <consortium name="The Broad Institute Genome Sequencing Center for Infectious Disease"/>
            <person name="Wu L."/>
            <person name="Ma J."/>
        </authorList>
    </citation>
    <scope>NUCLEOTIDE SEQUENCE [LARGE SCALE GENOMIC DNA]</scope>
    <source>
        <strain evidence="10">CGMCC 4.1648</strain>
    </source>
</reference>
<dbReference type="Gene3D" id="3.40.50.880">
    <property type="match status" value="1"/>
</dbReference>
<dbReference type="InterPro" id="IPR019999">
    <property type="entry name" value="Anth_synth_I-like"/>
</dbReference>
<dbReference type="InterPro" id="IPR017926">
    <property type="entry name" value="GATASE"/>
</dbReference>
<dbReference type="Gene3D" id="3.60.120.10">
    <property type="entry name" value="Anthranilate synthase"/>
    <property type="match status" value="1"/>
</dbReference>
<dbReference type="Pfam" id="PF00425">
    <property type="entry name" value="Chorismate_bind"/>
    <property type="match status" value="1"/>
</dbReference>
<dbReference type="RefSeq" id="WP_345691016.1">
    <property type="nucleotide sequence ID" value="NZ_BAABIT010000001.1"/>
</dbReference>
<feature type="domain" description="Chorismate-utilising enzyme C-terminal" evidence="7">
    <location>
        <begin position="424"/>
        <end position="676"/>
    </location>
</feature>
<keyword evidence="4" id="KW-0315">Glutamine amidotransferase</keyword>
<dbReference type="SUPFAM" id="SSF52317">
    <property type="entry name" value="Class I glutamine amidotransferase-like"/>
    <property type="match status" value="1"/>
</dbReference>
<keyword evidence="3 9" id="KW-0808">Transferase</keyword>
<proteinExistence type="inferred from homology"/>
<dbReference type="InterPro" id="IPR006805">
    <property type="entry name" value="Anth_synth_I_N"/>
</dbReference>
<dbReference type="Pfam" id="PF00117">
    <property type="entry name" value="GATase"/>
    <property type="match status" value="1"/>
</dbReference>
<comment type="caution">
    <text evidence="9">The sequence shown here is derived from an EMBL/GenBank/DDBJ whole genome shotgun (WGS) entry which is preliminary data.</text>
</comment>
<dbReference type="EMBL" id="JBHSJD010000017">
    <property type="protein sequence ID" value="MFC5025030.1"/>
    <property type="molecule type" value="Genomic_DNA"/>
</dbReference>
<dbReference type="InterPro" id="IPR015890">
    <property type="entry name" value="Chorismate_C"/>
</dbReference>
<dbReference type="GO" id="GO:0046820">
    <property type="term" value="F:4-amino-4-deoxychorismate synthase activity"/>
    <property type="evidence" value="ECO:0007669"/>
    <property type="project" value="UniProtKB-EC"/>
</dbReference>
<dbReference type="PRINTS" id="PR00096">
    <property type="entry name" value="GATASE"/>
</dbReference>
<dbReference type="InterPro" id="IPR005801">
    <property type="entry name" value="ADC_synthase"/>
</dbReference>
<dbReference type="PANTHER" id="PTHR11236">
    <property type="entry name" value="AMINOBENZOATE/ANTHRANILATE SYNTHASE"/>
    <property type="match status" value="1"/>
</dbReference>
<organism evidence="9 10">
    <name type="scientific">Streptomyces coeruleoprunus</name>
    <dbReference type="NCBI Taxonomy" id="285563"/>
    <lineage>
        <taxon>Bacteria</taxon>
        <taxon>Bacillati</taxon>
        <taxon>Actinomycetota</taxon>
        <taxon>Actinomycetes</taxon>
        <taxon>Kitasatosporales</taxon>
        <taxon>Streptomycetaceae</taxon>
        <taxon>Streptomyces</taxon>
    </lineage>
</organism>
<dbReference type="PRINTS" id="PR00099">
    <property type="entry name" value="CPSGATASE"/>
</dbReference>
<dbReference type="NCBIfam" id="TIGR00553">
    <property type="entry name" value="pabB"/>
    <property type="match status" value="1"/>
</dbReference>
<evidence type="ECO:0000256" key="1">
    <source>
        <dbReference type="ARBA" id="ARBA00005970"/>
    </source>
</evidence>
<dbReference type="InterPro" id="IPR005802">
    <property type="entry name" value="ADC_synth_comp_1"/>
</dbReference>